<dbReference type="Pfam" id="PF01883">
    <property type="entry name" value="FeS_assembly_P"/>
    <property type="match status" value="1"/>
</dbReference>
<evidence type="ECO:0000256" key="2">
    <source>
        <dbReference type="ARBA" id="ARBA00022829"/>
    </source>
</evidence>
<evidence type="ECO:0000259" key="4">
    <source>
        <dbReference type="Pfam" id="PF01883"/>
    </source>
</evidence>
<dbReference type="GO" id="GO:0007059">
    <property type="term" value="P:chromosome segregation"/>
    <property type="evidence" value="ECO:0007669"/>
    <property type="project" value="UniProtKB-KW"/>
</dbReference>
<reference evidence="5 6" key="1">
    <citation type="journal article" date="2018" name="Mol. Biol. Evol.">
        <title>Analysis of the draft genome of the red seaweed Gracilariopsis chorda provides insights into genome size evolution in Rhodophyta.</title>
        <authorList>
            <person name="Lee J."/>
            <person name="Yang E.C."/>
            <person name="Graf L."/>
            <person name="Yang J.H."/>
            <person name="Qiu H."/>
            <person name="Zel Zion U."/>
            <person name="Chan C.X."/>
            <person name="Stephens T.G."/>
            <person name="Weber A.P.M."/>
            <person name="Boo G.H."/>
            <person name="Boo S.M."/>
            <person name="Kim K.M."/>
            <person name="Shin Y."/>
            <person name="Jung M."/>
            <person name="Lee S.J."/>
            <person name="Yim H.S."/>
            <person name="Lee J.H."/>
            <person name="Bhattacharya D."/>
            <person name="Yoon H.S."/>
        </authorList>
    </citation>
    <scope>NUCLEOTIDE SEQUENCE [LARGE SCALE GENOMIC DNA]</scope>
    <source>
        <strain evidence="5 6">SKKU-2015</strain>
        <tissue evidence="5">Whole body</tissue>
    </source>
</reference>
<comment type="caution">
    <text evidence="5">The sequence shown here is derived from an EMBL/GenBank/DDBJ whole genome shotgun (WGS) entry which is preliminary data.</text>
</comment>
<dbReference type="SUPFAM" id="SSF117916">
    <property type="entry name" value="Fe-S cluster assembly (FSCA) domain-like"/>
    <property type="match status" value="1"/>
</dbReference>
<evidence type="ECO:0000256" key="3">
    <source>
        <dbReference type="SAM" id="MobiDB-lite"/>
    </source>
</evidence>
<feature type="domain" description="MIP18 family-like" evidence="4">
    <location>
        <begin position="29"/>
        <end position="100"/>
    </location>
</feature>
<organism evidence="5 6">
    <name type="scientific">Gracilariopsis chorda</name>
    <dbReference type="NCBI Taxonomy" id="448386"/>
    <lineage>
        <taxon>Eukaryota</taxon>
        <taxon>Rhodophyta</taxon>
        <taxon>Florideophyceae</taxon>
        <taxon>Rhodymeniophycidae</taxon>
        <taxon>Gracilariales</taxon>
        <taxon>Gracilariaceae</taxon>
        <taxon>Gracilariopsis</taxon>
    </lineage>
</organism>
<keyword evidence="2" id="KW-0159">Chromosome partition</keyword>
<dbReference type="Gene3D" id="6.10.250.1280">
    <property type="match status" value="1"/>
</dbReference>
<gene>
    <name evidence="5" type="ORF">BWQ96_05862</name>
</gene>
<dbReference type="PANTHER" id="PTHR12377">
    <property type="entry name" value="CYTOSOLIC IRON-SULFUR ASSEMBLY COMPONENT 2B-RELATED"/>
    <property type="match status" value="1"/>
</dbReference>
<sequence length="160" mass="17887">MDALDNPNPEVKVLSRERREPGKPLTLQQRVFEIIRDIRDPEHPHSLEELSVVDLNCINITNPPDDSPGHGKIWVSFTPTVPHCSLASIIGLSIQSKIRESGILNPKGEHYYKLKVTCVDGTHTSAGEINKQLGDKERVSAAFENPKILKVLRECTDHLP</sequence>
<keyword evidence="6" id="KW-1185">Reference proteome</keyword>
<dbReference type="Gene3D" id="3.30.300.130">
    <property type="entry name" value="Fe-S cluster assembly (FSCA)"/>
    <property type="match status" value="1"/>
</dbReference>
<dbReference type="GO" id="GO:0051604">
    <property type="term" value="P:protein maturation"/>
    <property type="evidence" value="ECO:0007669"/>
    <property type="project" value="InterPro"/>
</dbReference>
<dbReference type="InterPro" id="IPR039796">
    <property type="entry name" value="MIP18"/>
</dbReference>
<evidence type="ECO:0000256" key="1">
    <source>
        <dbReference type="ARBA" id="ARBA00010381"/>
    </source>
</evidence>
<dbReference type="AlphaFoldDB" id="A0A2V3IQQ4"/>
<dbReference type="Proteomes" id="UP000247409">
    <property type="component" value="Unassembled WGS sequence"/>
</dbReference>
<proteinExistence type="inferred from homology"/>
<dbReference type="OrthoDB" id="2746at2759"/>
<comment type="similarity">
    <text evidence="1">Belongs to the MIP18 family.</text>
</comment>
<name>A0A2V3IQQ4_9FLOR</name>
<feature type="region of interest" description="Disordered" evidence="3">
    <location>
        <begin position="1"/>
        <end position="22"/>
    </location>
</feature>
<evidence type="ECO:0000313" key="6">
    <source>
        <dbReference type="Proteomes" id="UP000247409"/>
    </source>
</evidence>
<feature type="compositionally biased region" description="Basic and acidic residues" evidence="3">
    <location>
        <begin position="13"/>
        <end position="22"/>
    </location>
</feature>
<dbReference type="InterPro" id="IPR034904">
    <property type="entry name" value="FSCA_dom_sf"/>
</dbReference>
<dbReference type="PANTHER" id="PTHR12377:SF2">
    <property type="entry name" value="CYTOSOLIC IRON-SULFUR ASSEMBLY COMPONENT 2A"/>
    <property type="match status" value="1"/>
</dbReference>
<evidence type="ECO:0000313" key="5">
    <source>
        <dbReference type="EMBL" id="PXF44419.1"/>
    </source>
</evidence>
<accession>A0A2V3IQQ4</accession>
<protein>
    <submittedName>
        <fullName evidence="5">Mitotic spindle-associated MMXD complex subunit MIP18</fullName>
    </submittedName>
</protein>
<dbReference type="EMBL" id="NBIV01000092">
    <property type="protein sequence ID" value="PXF44419.1"/>
    <property type="molecule type" value="Genomic_DNA"/>
</dbReference>
<dbReference type="InterPro" id="IPR002744">
    <property type="entry name" value="MIP18-like"/>
</dbReference>
<dbReference type="STRING" id="448386.A0A2V3IQQ4"/>